<protein>
    <submittedName>
        <fullName evidence="2">Uncharacterized protein</fullName>
    </submittedName>
</protein>
<keyword evidence="3" id="KW-1185">Reference proteome</keyword>
<sequence length="120" mass="12322">MGKGTLIVLVLAIVVQTLEKAKGTSVSDTATNLATDLITATYTSSLPSATATTTIIIDSSATSLVLSSSINPTLSSQYQQISSSVLTPNGNNTSRKSGVNPISADSIMVLTLLCLSLNVF</sequence>
<dbReference type="EMBL" id="JAEAOA010000914">
    <property type="protein sequence ID" value="KAK3588324.1"/>
    <property type="molecule type" value="Genomic_DNA"/>
</dbReference>
<reference evidence="2" key="1">
    <citation type="journal article" date="2021" name="Genome Biol. Evol.">
        <title>A High-Quality Reference Genome for a Parasitic Bivalve with Doubly Uniparental Inheritance (Bivalvia: Unionida).</title>
        <authorList>
            <person name="Smith C.H."/>
        </authorList>
    </citation>
    <scope>NUCLEOTIDE SEQUENCE</scope>
    <source>
        <strain evidence="2">CHS0354</strain>
    </source>
</reference>
<gene>
    <name evidence="2" type="ORF">CHS0354_014900</name>
</gene>
<proteinExistence type="predicted"/>
<organism evidence="2 3">
    <name type="scientific">Potamilus streckersoni</name>
    <dbReference type="NCBI Taxonomy" id="2493646"/>
    <lineage>
        <taxon>Eukaryota</taxon>
        <taxon>Metazoa</taxon>
        <taxon>Spiralia</taxon>
        <taxon>Lophotrochozoa</taxon>
        <taxon>Mollusca</taxon>
        <taxon>Bivalvia</taxon>
        <taxon>Autobranchia</taxon>
        <taxon>Heteroconchia</taxon>
        <taxon>Palaeoheterodonta</taxon>
        <taxon>Unionida</taxon>
        <taxon>Unionoidea</taxon>
        <taxon>Unionidae</taxon>
        <taxon>Ambleminae</taxon>
        <taxon>Lampsilini</taxon>
        <taxon>Potamilus</taxon>
    </lineage>
</organism>
<evidence type="ECO:0000313" key="2">
    <source>
        <dbReference type="EMBL" id="KAK3588324.1"/>
    </source>
</evidence>
<evidence type="ECO:0000256" key="1">
    <source>
        <dbReference type="SAM" id="SignalP"/>
    </source>
</evidence>
<name>A0AAE0SAL9_9BIVA</name>
<accession>A0AAE0SAL9</accession>
<comment type="caution">
    <text evidence="2">The sequence shown here is derived from an EMBL/GenBank/DDBJ whole genome shotgun (WGS) entry which is preliminary data.</text>
</comment>
<evidence type="ECO:0000313" key="3">
    <source>
        <dbReference type="Proteomes" id="UP001195483"/>
    </source>
</evidence>
<dbReference type="Proteomes" id="UP001195483">
    <property type="component" value="Unassembled WGS sequence"/>
</dbReference>
<reference evidence="2" key="2">
    <citation type="journal article" date="2021" name="Genome Biol. Evol.">
        <title>Developing a high-quality reference genome for a parasitic bivalve with doubly uniparental inheritance (Bivalvia: Unionida).</title>
        <authorList>
            <person name="Smith C.H."/>
        </authorList>
    </citation>
    <scope>NUCLEOTIDE SEQUENCE</scope>
    <source>
        <strain evidence="2">CHS0354</strain>
        <tissue evidence="2">Mantle</tissue>
    </source>
</reference>
<feature type="signal peptide" evidence="1">
    <location>
        <begin position="1"/>
        <end position="23"/>
    </location>
</feature>
<feature type="chain" id="PRO_5041917055" evidence="1">
    <location>
        <begin position="24"/>
        <end position="120"/>
    </location>
</feature>
<dbReference type="AlphaFoldDB" id="A0AAE0SAL9"/>
<keyword evidence="1" id="KW-0732">Signal</keyword>
<reference evidence="2" key="3">
    <citation type="submission" date="2023-05" db="EMBL/GenBank/DDBJ databases">
        <authorList>
            <person name="Smith C.H."/>
        </authorList>
    </citation>
    <scope>NUCLEOTIDE SEQUENCE</scope>
    <source>
        <strain evidence="2">CHS0354</strain>
        <tissue evidence="2">Mantle</tissue>
    </source>
</reference>